<dbReference type="Pfam" id="PF04972">
    <property type="entry name" value="BON"/>
    <property type="match status" value="3"/>
</dbReference>
<dbReference type="PANTHER" id="PTHR34606:SF4">
    <property type="entry name" value="OUTER MEMBRANE LIPOPROTEIN DOLP"/>
    <property type="match status" value="1"/>
</dbReference>
<evidence type="ECO:0000313" key="3">
    <source>
        <dbReference type="EMBL" id="MEA5260461.1"/>
    </source>
</evidence>
<feature type="domain" description="BON" evidence="2">
    <location>
        <begin position="150"/>
        <end position="218"/>
    </location>
</feature>
<evidence type="ECO:0000259" key="2">
    <source>
        <dbReference type="PROSITE" id="PS50914"/>
    </source>
</evidence>
<dbReference type="InterPro" id="IPR014004">
    <property type="entry name" value="Transpt-assoc_nodulatn_dom_bac"/>
</dbReference>
<name>A0ABU5QTM2_9BACT</name>
<dbReference type="InterPro" id="IPR007055">
    <property type="entry name" value="BON_dom"/>
</dbReference>
<proteinExistence type="predicted"/>
<sequence>MKTNEELQKDVQNAIKWEPLLHAAEIGVTVKDGVVTLSGNVDSYSKKFEAEKAAKNIIGVKVVVETIEVKFKSNTSKKDDNEIADEILSAFKWNLEIPDSKIKVKVEKGWVTLEGEVHWNYQRNAAKNAVDKLMGVTGVSNDIVIKSETHNEIKKSDIENALKRNWAIDDEHINVIVDGHKVTLTGSVDSWYQKDEAARIAWNAPGVWTVDNELEVEYQYALMD</sequence>
<dbReference type="Gene3D" id="3.30.1340.30">
    <property type="match status" value="3"/>
</dbReference>
<evidence type="ECO:0000256" key="1">
    <source>
        <dbReference type="ARBA" id="ARBA00022729"/>
    </source>
</evidence>
<dbReference type="EMBL" id="JAYFUL010000055">
    <property type="protein sequence ID" value="MEA5260461.1"/>
    <property type="molecule type" value="Genomic_DNA"/>
</dbReference>
<accession>A0ABU5QTM2</accession>
<dbReference type="InterPro" id="IPR051686">
    <property type="entry name" value="Lipoprotein_DolP"/>
</dbReference>
<feature type="domain" description="BON" evidence="2">
    <location>
        <begin position="79"/>
        <end position="147"/>
    </location>
</feature>
<keyword evidence="1" id="KW-0732">Signal</keyword>
<dbReference type="RefSeq" id="WP_323253004.1">
    <property type="nucleotide sequence ID" value="NZ_JAYFUL010000055.1"/>
</dbReference>
<gene>
    <name evidence="3" type="ORF">VB264_21875</name>
</gene>
<organism evidence="3 4">
    <name type="scientific">Arcicella aquatica</name>
    <dbReference type="NCBI Taxonomy" id="217141"/>
    <lineage>
        <taxon>Bacteria</taxon>
        <taxon>Pseudomonadati</taxon>
        <taxon>Bacteroidota</taxon>
        <taxon>Cytophagia</taxon>
        <taxon>Cytophagales</taxon>
        <taxon>Flectobacillaceae</taxon>
        <taxon>Arcicella</taxon>
    </lineage>
</organism>
<dbReference type="PROSITE" id="PS50914">
    <property type="entry name" value="BON"/>
    <property type="match status" value="3"/>
</dbReference>
<evidence type="ECO:0000313" key="4">
    <source>
        <dbReference type="Proteomes" id="UP001304671"/>
    </source>
</evidence>
<keyword evidence="4" id="KW-1185">Reference proteome</keyword>
<feature type="domain" description="BON" evidence="2">
    <location>
        <begin position="3"/>
        <end position="71"/>
    </location>
</feature>
<comment type="caution">
    <text evidence="3">The sequence shown here is derived from an EMBL/GenBank/DDBJ whole genome shotgun (WGS) entry which is preliminary data.</text>
</comment>
<dbReference type="SMART" id="SM00749">
    <property type="entry name" value="BON"/>
    <property type="match status" value="3"/>
</dbReference>
<reference evidence="3 4" key="1">
    <citation type="submission" date="2023-12" db="EMBL/GenBank/DDBJ databases">
        <title>Novel species of the genus Arcicella isolated from rivers.</title>
        <authorList>
            <person name="Lu H."/>
        </authorList>
    </citation>
    <scope>NUCLEOTIDE SEQUENCE [LARGE SCALE GENOMIC DNA]</scope>
    <source>
        <strain evidence="3 4">LMG 21963</strain>
    </source>
</reference>
<protein>
    <submittedName>
        <fullName evidence="3">BON domain-containing protein</fullName>
    </submittedName>
</protein>
<dbReference type="PANTHER" id="PTHR34606">
    <property type="entry name" value="BON DOMAIN-CONTAINING PROTEIN"/>
    <property type="match status" value="1"/>
</dbReference>
<dbReference type="Proteomes" id="UP001304671">
    <property type="component" value="Unassembled WGS sequence"/>
</dbReference>